<dbReference type="InterPro" id="IPR020846">
    <property type="entry name" value="MFS_dom"/>
</dbReference>
<gene>
    <name evidence="7" type="ORF">FL583_03115</name>
</gene>
<feature type="transmembrane region" description="Helical" evidence="5">
    <location>
        <begin position="84"/>
        <end position="117"/>
    </location>
</feature>
<dbReference type="PANTHER" id="PTHR23542:SF1">
    <property type="entry name" value="MAJOR FACILITATOR SUPERFAMILY (MFS) PROFILE DOMAIN-CONTAINING PROTEIN"/>
    <property type="match status" value="1"/>
</dbReference>
<keyword evidence="4 5" id="KW-0472">Membrane</keyword>
<feature type="transmembrane region" description="Helical" evidence="5">
    <location>
        <begin position="340"/>
        <end position="363"/>
    </location>
</feature>
<protein>
    <submittedName>
        <fullName evidence="7">MFS transporter</fullName>
    </submittedName>
</protein>
<dbReference type="Gene3D" id="1.20.1250.20">
    <property type="entry name" value="MFS general substrate transporter like domains"/>
    <property type="match status" value="2"/>
</dbReference>
<feature type="transmembrane region" description="Helical" evidence="5">
    <location>
        <begin position="21"/>
        <end position="44"/>
    </location>
</feature>
<feature type="transmembrane region" description="Helical" evidence="5">
    <location>
        <begin position="217"/>
        <end position="235"/>
    </location>
</feature>
<dbReference type="RefSeq" id="WP_142702916.1">
    <property type="nucleotide sequence ID" value="NZ_VIRS01000002.1"/>
</dbReference>
<evidence type="ECO:0000256" key="2">
    <source>
        <dbReference type="ARBA" id="ARBA00022692"/>
    </source>
</evidence>
<dbReference type="InParanoid" id="A0A545AYN2"/>
<dbReference type="InterPro" id="IPR036259">
    <property type="entry name" value="MFS_trans_sf"/>
</dbReference>
<evidence type="ECO:0000256" key="3">
    <source>
        <dbReference type="ARBA" id="ARBA00022989"/>
    </source>
</evidence>
<dbReference type="PROSITE" id="PS50850">
    <property type="entry name" value="MFS"/>
    <property type="match status" value="1"/>
</dbReference>
<feature type="transmembrane region" description="Helical" evidence="5">
    <location>
        <begin position="302"/>
        <end position="328"/>
    </location>
</feature>
<dbReference type="GO" id="GO:0022857">
    <property type="term" value="F:transmembrane transporter activity"/>
    <property type="evidence" value="ECO:0007669"/>
    <property type="project" value="InterPro"/>
</dbReference>
<proteinExistence type="predicted"/>
<keyword evidence="2 5" id="KW-0812">Transmembrane</keyword>
<evidence type="ECO:0000256" key="5">
    <source>
        <dbReference type="SAM" id="Phobius"/>
    </source>
</evidence>
<dbReference type="Proteomes" id="UP000317982">
    <property type="component" value="Unassembled WGS sequence"/>
</dbReference>
<dbReference type="AlphaFoldDB" id="A0A545AYN2"/>
<feature type="transmembrane region" description="Helical" evidence="5">
    <location>
        <begin position="247"/>
        <end position="266"/>
    </location>
</feature>
<dbReference type="OrthoDB" id="5243516at2"/>
<comment type="subcellular location">
    <subcellularLocation>
        <location evidence="1">Cell membrane</location>
        <topology evidence="1">Multi-pass membrane protein</topology>
    </subcellularLocation>
</comment>
<dbReference type="Pfam" id="PF07690">
    <property type="entry name" value="MFS_1"/>
    <property type="match status" value="1"/>
</dbReference>
<feature type="transmembrane region" description="Helical" evidence="5">
    <location>
        <begin position="369"/>
        <end position="390"/>
    </location>
</feature>
<keyword evidence="3 5" id="KW-1133">Transmembrane helix</keyword>
<keyword evidence="8" id="KW-1185">Reference proteome</keyword>
<dbReference type="EMBL" id="VIRS01000002">
    <property type="protein sequence ID" value="TQS46398.1"/>
    <property type="molecule type" value="Genomic_DNA"/>
</dbReference>
<dbReference type="InterPro" id="IPR011701">
    <property type="entry name" value="MFS"/>
</dbReference>
<comment type="caution">
    <text evidence="7">The sequence shown here is derived from an EMBL/GenBank/DDBJ whole genome shotgun (WGS) entry which is preliminary data.</text>
</comment>
<evidence type="ECO:0000256" key="4">
    <source>
        <dbReference type="ARBA" id="ARBA00023136"/>
    </source>
</evidence>
<organism evidence="7 8">
    <name type="scientific">Cryptosporangium phraense</name>
    <dbReference type="NCBI Taxonomy" id="2593070"/>
    <lineage>
        <taxon>Bacteria</taxon>
        <taxon>Bacillati</taxon>
        <taxon>Actinomycetota</taxon>
        <taxon>Actinomycetes</taxon>
        <taxon>Cryptosporangiales</taxon>
        <taxon>Cryptosporangiaceae</taxon>
        <taxon>Cryptosporangium</taxon>
    </lineage>
</organism>
<feature type="transmembrane region" description="Helical" evidence="5">
    <location>
        <begin position="158"/>
        <end position="187"/>
    </location>
</feature>
<feature type="domain" description="Major facilitator superfamily (MFS) profile" evidence="6">
    <location>
        <begin position="213"/>
        <end position="396"/>
    </location>
</feature>
<evidence type="ECO:0000256" key="1">
    <source>
        <dbReference type="ARBA" id="ARBA00004651"/>
    </source>
</evidence>
<accession>A0A545AYN2</accession>
<name>A0A545AYN2_9ACTN</name>
<reference evidence="7 8" key="1">
    <citation type="submission" date="2019-07" db="EMBL/GenBank/DDBJ databases">
        <title>Cryptosporangium phraense sp. nov., isolated from plant litter.</title>
        <authorList>
            <person name="Suriyachadkun C."/>
        </authorList>
    </citation>
    <scope>NUCLEOTIDE SEQUENCE [LARGE SCALE GENOMIC DNA]</scope>
    <source>
        <strain evidence="7 8">A-T 5661</strain>
    </source>
</reference>
<feature type="transmembrane region" description="Helical" evidence="5">
    <location>
        <begin position="278"/>
        <end position="296"/>
    </location>
</feature>
<dbReference type="GO" id="GO:0005886">
    <property type="term" value="C:plasma membrane"/>
    <property type="evidence" value="ECO:0007669"/>
    <property type="project" value="UniProtKB-SubCell"/>
</dbReference>
<sequence>MSSTSEVRSPLALLRQRTVARLLTSSLLGRLPTGMIPVAIVLFTRGSSEGYGVAGALAAAYTAGTAVGGPVLARRMDRTGQTRVIVGAGILCSAALAALPFVGPLVGIVVAAIAGAATPPVEPGLRAIWPTVLPEREVPRVYALDAASQELIFVLGPLIVLIASGFGPAGGLYAAAAIGLAGTLWFAAARESRQWRPAEVAERHWAGALRPPRLRRVYGAMLLAGLTIGTYPVAAAAFSEASGSRGWTTWLVAANALGALFSGVWFSGRSDRVEPGRVLPWLLAGLGVGYLPMAFVPTSSGMLPLALVFSVVSGLALPPIITLVFLAIDRLAPAGTVTEAFAWLITAFLVGSSIGAAVAGAIVSTTAVAWVFALACAASLVAVLPVIRVLSGARSA</sequence>
<feature type="transmembrane region" description="Helical" evidence="5">
    <location>
        <begin position="50"/>
        <end position="72"/>
    </location>
</feature>
<evidence type="ECO:0000313" key="8">
    <source>
        <dbReference type="Proteomes" id="UP000317982"/>
    </source>
</evidence>
<dbReference type="PANTHER" id="PTHR23542">
    <property type="match status" value="1"/>
</dbReference>
<evidence type="ECO:0000313" key="7">
    <source>
        <dbReference type="EMBL" id="TQS46398.1"/>
    </source>
</evidence>
<evidence type="ECO:0000259" key="6">
    <source>
        <dbReference type="PROSITE" id="PS50850"/>
    </source>
</evidence>
<dbReference type="SUPFAM" id="SSF103473">
    <property type="entry name" value="MFS general substrate transporter"/>
    <property type="match status" value="1"/>
</dbReference>